<reference evidence="3 4" key="1">
    <citation type="submission" date="2020-08" db="EMBL/GenBank/DDBJ databases">
        <title>Genomic Encyclopedia of Type Strains, Phase IV (KMG-V): Genome sequencing to study the core and pangenomes of soil and plant-associated prokaryotes.</title>
        <authorList>
            <person name="Whitman W."/>
        </authorList>
    </citation>
    <scope>NUCLEOTIDE SEQUENCE [LARGE SCALE GENOMIC DNA]</scope>
    <source>
        <strain evidence="3 4">X5P3</strain>
    </source>
</reference>
<dbReference type="CDD" id="cd04501">
    <property type="entry name" value="SGNH_hydrolase_like_4"/>
    <property type="match status" value="1"/>
</dbReference>
<dbReference type="Pfam" id="PF13472">
    <property type="entry name" value="Lipase_GDSL_2"/>
    <property type="match status" value="1"/>
</dbReference>
<dbReference type="InterPro" id="IPR051532">
    <property type="entry name" value="Ester_Hydrolysis_Enzymes"/>
</dbReference>
<dbReference type="SUPFAM" id="SSF52266">
    <property type="entry name" value="SGNH hydrolase"/>
    <property type="match status" value="1"/>
</dbReference>
<evidence type="ECO:0000313" key="3">
    <source>
        <dbReference type="EMBL" id="MBB5062400.1"/>
    </source>
</evidence>
<feature type="chain" id="PRO_5031573833" evidence="1">
    <location>
        <begin position="26"/>
        <end position="261"/>
    </location>
</feature>
<dbReference type="RefSeq" id="WP_184252889.1">
    <property type="nucleotide sequence ID" value="NZ_JACHIO010000003.1"/>
</dbReference>
<protein>
    <submittedName>
        <fullName evidence="3">Lysophospholipase L1-like esterase</fullName>
    </submittedName>
</protein>
<evidence type="ECO:0000256" key="1">
    <source>
        <dbReference type="SAM" id="SignalP"/>
    </source>
</evidence>
<proteinExistence type="predicted"/>
<organism evidence="3 4">
    <name type="scientific">Granulicella mallensis</name>
    <dbReference type="NCBI Taxonomy" id="940614"/>
    <lineage>
        <taxon>Bacteria</taxon>
        <taxon>Pseudomonadati</taxon>
        <taxon>Acidobacteriota</taxon>
        <taxon>Terriglobia</taxon>
        <taxon>Terriglobales</taxon>
        <taxon>Acidobacteriaceae</taxon>
        <taxon>Granulicella</taxon>
    </lineage>
</organism>
<dbReference type="GO" id="GO:0004622">
    <property type="term" value="F:phosphatidylcholine lysophospholipase activity"/>
    <property type="evidence" value="ECO:0007669"/>
    <property type="project" value="TreeGrafter"/>
</dbReference>
<keyword evidence="1" id="KW-0732">Signal</keyword>
<dbReference type="PANTHER" id="PTHR30383:SF5">
    <property type="entry name" value="SGNH HYDROLASE-TYPE ESTERASE DOMAIN-CONTAINING PROTEIN"/>
    <property type="match status" value="1"/>
</dbReference>
<dbReference type="InterPro" id="IPR013830">
    <property type="entry name" value="SGNH_hydro"/>
</dbReference>
<evidence type="ECO:0000313" key="4">
    <source>
        <dbReference type="Proteomes" id="UP000584867"/>
    </source>
</evidence>
<comment type="caution">
    <text evidence="3">The sequence shown here is derived from an EMBL/GenBank/DDBJ whole genome shotgun (WGS) entry which is preliminary data.</text>
</comment>
<feature type="signal peptide" evidence="1">
    <location>
        <begin position="1"/>
        <end position="25"/>
    </location>
</feature>
<dbReference type="Proteomes" id="UP000584867">
    <property type="component" value="Unassembled WGS sequence"/>
</dbReference>
<gene>
    <name evidence="3" type="ORF">HDF15_000730</name>
</gene>
<evidence type="ECO:0000259" key="2">
    <source>
        <dbReference type="Pfam" id="PF13472"/>
    </source>
</evidence>
<accession>A0A7W7ZM09</accession>
<name>A0A7W7ZM09_9BACT</name>
<dbReference type="InterPro" id="IPR036514">
    <property type="entry name" value="SGNH_hydro_sf"/>
</dbReference>
<dbReference type="PANTHER" id="PTHR30383">
    <property type="entry name" value="THIOESTERASE 1/PROTEASE 1/LYSOPHOSPHOLIPASE L1"/>
    <property type="match status" value="1"/>
</dbReference>
<dbReference type="EMBL" id="JACHIO010000003">
    <property type="protein sequence ID" value="MBB5062400.1"/>
    <property type="molecule type" value="Genomic_DNA"/>
</dbReference>
<dbReference type="Gene3D" id="3.40.50.1110">
    <property type="entry name" value="SGNH hydrolase"/>
    <property type="match status" value="1"/>
</dbReference>
<sequence length="261" mass="28549">MKFAYISLFLFSTSLLGQQATPATAAAPIVAQAAPATSLTPQQIEGMQRKLADWPALAHYRDENIKLGDPAPGEKRVVFIGDSITEFWGKTYGKFFPGKPYVNRGISGQTTPQMLVRFQQDVLHLKPTVVVLAGGINDIAGNTGPESLEAIEDNYRSMVQLAKAAHIRIVITSPLPASLIPWRPSVHPAETVRQLNLWIKGYAQTEHLVYVDYYSAMVDDHGGIRPALAIDKAVHPNDVGYAIMEPLAQQAIERALAEPQP</sequence>
<dbReference type="AlphaFoldDB" id="A0A7W7ZM09"/>
<feature type="domain" description="SGNH hydrolase-type esterase" evidence="2">
    <location>
        <begin position="79"/>
        <end position="243"/>
    </location>
</feature>